<dbReference type="OrthoDB" id="9807042at2"/>
<evidence type="ECO:0000256" key="2">
    <source>
        <dbReference type="ARBA" id="ARBA00009819"/>
    </source>
</evidence>
<feature type="transmembrane region" description="Helical" evidence="12">
    <location>
        <begin position="445"/>
        <end position="462"/>
    </location>
</feature>
<dbReference type="GO" id="GO:0070069">
    <property type="term" value="C:cytochrome complex"/>
    <property type="evidence" value="ECO:0007669"/>
    <property type="project" value="UniProtKB-UniRule"/>
</dbReference>
<dbReference type="KEGG" id="huw:FPZ11_02405"/>
<keyword evidence="11 12" id="KW-0472">Membrane</keyword>
<feature type="transmembrane region" description="Helical" evidence="12">
    <location>
        <begin position="385"/>
        <end position="406"/>
    </location>
</feature>
<dbReference type="InterPro" id="IPR002585">
    <property type="entry name" value="Cyt-d_ubiquinol_oxidase_su_1"/>
</dbReference>
<keyword evidence="4 12" id="KW-1003">Cell membrane</keyword>
<dbReference type="RefSeq" id="WP_146322639.1">
    <property type="nucleotide sequence ID" value="NZ_CP042305.1"/>
</dbReference>
<evidence type="ECO:0000256" key="8">
    <source>
        <dbReference type="ARBA" id="ARBA00022982"/>
    </source>
</evidence>
<evidence type="ECO:0000256" key="5">
    <source>
        <dbReference type="ARBA" id="ARBA00022617"/>
    </source>
</evidence>
<keyword evidence="5 12" id="KW-0349">Heme</keyword>
<keyword evidence="10 12" id="KW-0408">Iron</keyword>
<dbReference type="PIRSF" id="PIRSF006446">
    <property type="entry name" value="Cyt_quinol_oxidase_1"/>
    <property type="match status" value="1"/>
</dbReference>
<dbReference type="GO" id="GO:0020037">
    <property type="term" value="F:heme binding"/>
    <property type="evidence" value="ECO:0007669"/>
    <property type="project" value="TreeGrafter"/>
</dbReference>
<organism evidence="13 14">
    <name type="scientific">Humibacter ginsenosidimutans</name>
    <dbReference type="NCBI Taxonomy" id="2599293"/>
    <lineage>
        <taxon>Bacteria</taxon>
        <taxon>Bacillati</taxon>
        <taxon>Actinomycetota</taxon>
        <taxon>Actinomycetes</taxon>
        <taxon>Micrococcales</taxon>
        <taxon>Microbacteriaceae</taxon>
        <taxon>Humibacter</taxon>
    </lineage>
</organism>
<evidence type="ECO:0000256" key="12">
    <source>
        <dbReference type="PIRNR" id="PIRNR006446"/>
    </source>
</evidence>
<feature type="transmembrane region" description="Helical" evidence="12">
    <location>
        <begin position="71"/>
        <end position="95"/>
    </location>
</feature>
<evidence type="ECO:0000313" key="14">
    <source>
        <dbReference type="Proteomes" id="UP000320216"/>
    </source>
</evidence>
<dbReference type="GO" id="GO:0005886">
    <property type="term" value="C:plasma membrane"/>
    <property type="evidence" value="ECO:0007669"/>
    <property type="project" value="UniProtKB-SubCell"/>
</dbReference>
<evidence type="ECO:0000256" key="6">
    <source>
        <dbReference type="ARBA" id="ARBA00022692"/>
    </source>
</evidence>
<name>A0A5B8MAB5_9MICO</name>
<protein>
    <submittedName>
        <fullName evidence="13">Cytochrome ubiquinol oxidase subunit I</fullName>
    </submittedName>
</protein>
<dbReference type="PANTHER" id="PTHR30365">
    <property type="entry name" value="CYTOCHROME D UBIQUINOL OXIDASE"/>
    <property type="match status" value="1"/>
</dbReference>
<dbReference type="GO" id="GO:0046872">
    <property type="term" value="F:metal ion binding"/>
    <property type="evidence" value="ECO:0007669"/>
    <property type="project" value="UniProtKB-UniRule"/>
</dbReference>
<reference evidence="13 14" key="1">
    <citation type="submission" date="2019-07" db="EMBL/GenBank/DDBJ databases">
        <title>Full genome sequence of Humibacter sp. WJ7-1.</title>
        <authorList>
            <person name="Im W.-T."/>
        </authorList>
    </citation>
    <scope>NUCLEOTIDE SEQUENCE [LARGE SCALE GENOMIC DNA]</scope>
    <source>
        <strain evidence="13 14">WJ7-1</strain>
    </source>
</reference>
<evidence type="ECO:0000256" key="4">
    <source>
        <dbReference type="ARBA" id="ARBA00022475"/>
    </source>
</evidence>
<gene>
    <name evidence="13" type="ORF">FPZ11_02405</name>
</gene>
<keyword evidence="3 12" id="KW-0813">Transport</keyword>
<keyword evidence="9 12" id="KW-1133">Transmembrane helix</keyword>
<evidence type="ECO:0000256" key="3">
    <source>
        <dbReference type="ARBA" id="ARBA00022448"/>
    </source>
</evidence>
<dbReference type="EMBL" id="CP042305">
    <property type="protein sequence ID" value="QDZ16635.1"/>
    <property type="molecule type" value="Genomic_DNA"/>
</dbReference>
<dbReference type="Pfam" id="PF01654">
    <property type="entry name" value="Cyt_bd_oxida_I"/>
    <property type="match status" value="1"/>
</dbReference>
<evidence type="ECO:0000256" key="7">
    <source>
        <dbReference type="ARBA" id="ARBA00022723"/>
    </source>
</evidence>
<evidence type="ECO:0000256" key="11">
    <source>
        <dbReference type="ARBA" id="ARBA00023136"/>
    </source>
</evidence>
<proteinExistence type="inferred from homology"/>
<feature type="transmembrane region" description="Helical" evidence="12">
    <location>
        <begin position="351"/>
        <end position="373"/>
    </location>
</feature>
<accession>A0A5B8MAB5</accession>
<comment type="similarity">
    <text evidence="2 12">Belongs to the cytochrome ubiquinol oxidase subunit 1 family.</text>
</comment>
<evidence type="ECO:0000256" key="10">
    <source>
        <dbReference type="ARBA" id="ARBA00023004"/>
    </source>
</evidence>
<sequence length="502" mass="54379">MVPLTIGLGPLVALMQTLWMRTGNERYYRMTKFWGKIYLINFIMGVATGIVQEFQFGLAWSEYSRFVGDVFGAPLAMEALLAFFVESTFLGLWIFGWGKLPKRIHLACLWLAVAGSVVSAYFIIAANSWMQHPVGVKLVHGRPIMTDIWAVLGNNTAVAAFTHTIFGAFAVGGSILLGVGWYHLWQRRKDGIDTVDATGRVIAGEAPEVRGRDKADHKVWLTSLRIGAVTAIIAFAGVAITGDAQARLMFVQQPMKMASAEAACHTGTSFSVLAFGDIGSKDCKGVVNVIEIPGVLGFLANGDFNEPVKGVNELVPIYQQKYGTHLPDDPKLGARAGEAINYVPIMAVTYWGFRLMILFGALAAFASVIALWLTRKGTVPRPRWLMWLAVTGILAPFAANSAGWIFTEMGRQPFVVAPNPTPGGVDGVFMFTAAAVSPGVSFGEILFSLVSFTLIYAVLMVVEVRLLTKYIRGGVASAIPELGETPRDPDAPADDDVLAFAY</sequence>
<keyword evidence="14" id="KW-1185">Reference proteome</keyword>
<dbReference type="GO" id="GO:0019646">
    <property type="term" value="P:aerobic electron transport chain"/>
    <property type="evidence" value="ECO:0007669"/>
    <property type="project" value="InterPro"/>
</dbReference>
<feature type="transmembrane region" description="Helical" evidence="12">
    <location>
        <begin position="107"/>
        <end position="130"/>
    </location>
</feature>
<feature type="transmembrane region" description="Helical" evidence="12">
    <location>
        <begin position="157"/>
        <end position="182"/>
    </location>
</feature>
<keyword evidence="8 12" id="KW-0249">Electron transport</keyword>
<feature type="transmembrane region" description="Helical" evidence="12">
    <location>
        <begin position="33"/>
        <end position="51"/>
    </location>
</feature>
<feature type="transmembrane region" description="Helical" evidence="12">
    <location>
        <begin position="219"/>
        <end position="240"/>
    </location>
</feature>
<dbReference type="GO" id="GO:0009055">
    <property type="term" value="F:electron transfer activity"/>
    <property type="evidence" value="ECO:0007669"/>
    <property type="project" value="UniProtKB-UniRule"/>
</dbReference>
<evidence type="ECO:0000256" key="9">
    <source>
        <dbReference type="ARBA" id="ARBA00022989"/>
    </source>
</evidence>
<dbReference type="GO" id="GO:0016682">
    <property type="term" value="F:oxidoreductase activity, acting on diphenols and related substances as donors, oxygen as acceptor"/>
    <property type="evidence" value="ECO:0007669"/>
    <property type="project" value="TreeGrafter"/>
</dbReference>
<dbReference type="Proteomes" id="UP000320216">
    <property type="component" value="Chromosome"/>
</dbReference>
<comment type="subcellular location">
    <subcellularLocation>
        <location evidence="1">Cell membrane</location>
        <topology evidence="1">Multi-pass membrane protein</topology>
    </subcellularLocation>
</comment>
<dbReference type="PANTHER" id="PTHR30365:SF15">
    <property type="entry name" value="CYTOCHROME BD UBIQUINOL OXIDASE SUBUNIT 1"/>
    <property type="match status" value="1"/>
</dbReference>
<evidence type="ECO:0000313" key="13">
    <source>
        <dbReference type="EMBL" id="QDZ16635.1"/>
    </source>
</evidence>
<keyword evidence="6 12" id="KW-0812">Transmembrane</keyword>
<keyword evidence="7 12" id="KW-0479">Metal-binding</keyword>
<evidence type="ECO:0000256" key="1">
    <source>
        <dbReference type="ARBA" id="ARBA00004651"/>
    </source>
</evidence>
<dbReference type="AlphaFoldDB" id="A0A5B8MAB5"/>